<protein>
    <submittedName>
        <fullName evidence="5">TetR family transcriptional regulator</fullName>
    </submittedName>
</protein>
<name>A0A5P2DJK3_STRVZ</name>
<dbReference type="PANTHER" id="PTHR43479">
    <property type="entry name" value="ACREF/ENVCD OPERON REPRESSOR-RELATED"/>
    <property type="match status" value="1"/>
</dbReference>
<evidence type="ECO:0000313" key="5">
    <source>
        <dbReference type="EMBL" id="QES53129.1"/>
    </source>
</evidence>
<proteinExistence type="predicted"/>
<dbReference type="PROSITE" id="PS50977">
    <property type="entry name" value="HTH_TETR_2"/>
    <property type="match status" value="1"/>
</dbReference>
<organism evidence="5 6">
    <name type="scientific">Streptomyces venezuelae</name>
    <dbReference type="NCBI Taxonomy" id="54571"/>
    <lineage>
        <taxon>Bacteria</taxon>
        <taxon>Bacillati</taxon>
        <taxon>Actinomycetota</taxon>
        <taxon>Actinomycetes</taxon>
        <taxon>Kitasatosporales</taxon>
        <taxon>Streptomycetaceae</taxon>
        <taxon>Streptomyces</taxon>
    </lineage>
</organism>
<dbReference type="SUPFAM" id="SSF46689">
    <property type="entry name" value="Homeodomain-like"/>
    <property type="match status" value="1"/>
</dbReference>
<dbReference type="AlphaFoldDB" id="A0A5P2DJK3"/>
<dbReference type="InterPro" id="IPR050624">
    <property type="entry name" value="HTH-type_Tx_Regulator"/>
</dbReference>
<feature type="domain" description="HTH tetR-type" evidence="4">
    <location>
        <begin position="24"/>
        <end position="84"/>
    </location>
</feature>
<reference evidence="5 6" key="1">
    <citation type="submission" date="2018-05" db="EMBL/GenBank/DDBJ databases">
        <title>Streptomyces venezuelae.</title>
        <authorList>
            <person name="Kim W."/>
            <person name="Lee N."/>
            <person name="Cho B.-K."/>
        </authorList>
    </citation>
    <scope>NUCLEOTIDE SEQUENCE [LARGE SCALE GENOMIC DNA]</scope>
    <source>
        <strain evidence="5 6">ATCC 21018</strain>
    </source>
</reference>
<dbReference type="InterPro" id="IPR001647">
    <property type="entry name" value="HTH_TetR"/>
</dbReference>
<accession>A0A5P2DJK3</accession>
<evidence type="ECO:0000259" key="4">
    <source>
        <dbReference type="PROSITE" id="PS50977"/>
    </source>
</evidence>
<dbReference type="Gene3D" id="1.10.357.10">
    <property type="entry name" value="Tetracycline Repressor, domain 2"/>
    <property type="match status" value="1"/>
</dbReference>
<evidence type="ECO:0000256" key="2">
    <source>
        <dbReference type="PROSITE-ProRule" id="PRU00335"/>
    </source>
</evidence>
<gene>
    <name evidence="5" type="ORF">DEJ51_01715</name>
</gene>
<dbReference type="Proteomes" id="UP000324101">
    <property type="component" value="Chromosome"/>
</dbReference>
<evidence type="ECO:0000256" key="1">
    <source>
        <dbReference type="ARBA" id="ARBA00023125"/>
    </source>
</evidence>
<dbReference type="InterPro" id="IPR009057">
    <property type="entry name" value="Homeodomain-like_sf"/>
</dbReference>
<evidence type="ECO:0000313" key="6">
    <source>
        <dbReference type="Proteomes" id="UP000324101"/>
    </source>
</evidence>
<feature type="region of interest" description="Disordered" evidence="3">
    <location>
        <begin position="1"/>
        <end position="24"/>
    </location>
</feature>
<evidence type="ECO:0000256" key="3">
    <source>
        <dbReference type="SAM" id="MobiDB-lite"/>
    </source>
</evidence>
<dbReference type="EMBL" id="CP029189">
    <property type="protein sequence ID" value="QES53129.1"/>
    <property type="molecule type" value="Genomic_DNA"/>
</dbReference>
<dbReference type="OrthoDB" id="4555631at2"/>
<keyword evidence="1 2" id="KW-0238">DNA-binding</keyword>
<dbReference type="PANTHER" id="PTHR43479:SF11">
    <property type="entry name" value="ACREF_ENVCD OPERON REPRESSOR-RELATED"/>
    <property type="match status" value="1"/>
</dbReference>
<sequence>MSPQFPRADTSRADDARAEDPRTARTKARLRESLLAECADRPLAGVSVSAVVRRAGVGRATFYLHYEDLTALAVDACADVVHAAVDALHAWQTGPSPLPPARPPAALAAFLAEAADRAALYRTLLLPGGGGPLGRRLHRELRARARAERAAVGAPQPELVASAVAAAFTGVLADWLHEDIRADPGTLADHLWRLLLALHRAVGPAGGPEGARAR</sequence>
<feature type="DNA-binding region" description="H-T-H motif" evidence="2">
    <location>
        <begin position="47"/>
        <end position="66"/>
    </location>
</feature>
<dbReference type="GO" id="GO:0003677">
    <property type="term" value="F:DNA binding"/>
    <property type="evidence" value="ECO:0007669"/>
    <property type="project" value="UniProtKB-UniRule"/>
</dbReference>
<dbReference type="RefSeq" id="WP_150255631.1">
    <property type="nucleotide sequence ID" value="NZ_CP029189.1"/>
</dbReference>
<dbReference type="Pfam" id="PF00440">
    <property type="entry name" value="TetR_N"/>
    <property type="match status" value="1"/>
</dbReference>
<feature type="compositionally biased region" description="Basic and acidic residues" evidence="3">
    <location>
        <begin position="9"/>
        <end position="24"/>
    </location>
</feature>